<evidence type="ECO:0000313" key="3">
    <source>
        <dbReference type="Proteomes" id="UP001597079"/>
    </source>
</evidence>
<feature type="signal peptide" evidence="1">
    <location>
        <begin position="1"/>
        <end position="23"/>
    </location>
</feature>
<dbReference type="PROSITE" id="PS51257">
    <property type="entry name" value="PROKAR_LIPOPROTEIN"/>
    <property type="match status" value="1"/>
</dbReference>
<reference evidence="3" key="1">
    <citation type="journal article" date="2019" name="Int. J. Syst. Evol. Microbiol.">
        <title>The Global Catalogue of Microorganisms (GCM) 10K type strain sequencing project: providing services to taxonomists for standard genome sequencing and annotation.</title>
        <authorList>
            <consortium name="The Broad Institute Genomics Platform"/>
            <consortium name="The Broad Institute Genome Sequencing Center for Infectious Disease"/>
            <person name="Wu L."/>
            <person name="Ma J."/>
        </authorList>
    </citation>
    <scope>NUCLEOTIDE SEQUENCE [LARGE SCALE GENOMIC DNA]</scope>
    <source>
        <strain evidence="3">CGMCC 1.12286</strain>
    </source>
</reference>
<dbReference type="PANTHER" id="PTHR43649">
    <property type="entry name" value="ARABINOSE-BINDING PROTEIN-RELATED"/>
    <property type="match status" value="1"/>
</dbReference>
<feature type="chain" id="PRO_5045733101" evidence="1">
    <location>
        <begin position="24"/>
        <end position="509"/>
    </location>
</feature>
<dbReference type="RefSeq" id="WP_377946038.1">
    <property type="nucleotide sequence ID" value="NZ_JBHUCX010000100.1"/>
</dbReference>
<organism evidence="2 3">
    <name type="scientific">Alicyclobacillus fodiniaquatilis</name>
    <dbReference type="NCBI Taxonomy" id="1661150"/>
    <lineage>
        <taxon>Bacteria</taxon>
        <taxon>Bacillati</taxon>
        <taxon>Bacillota</taxon>
        <taxon>Bacilli</taxon>
        <taxon>Bacillales</taxon>
        <taxon>Alicyclobacillaceae</taxon>
        <taxon>Alicyclobacillus</taxon>
    </lineage>
</organism>
<protein>
    <submittedName>
        <fullName evidence="2">ABC transporter substrate-binding protein</fullName>
    </submittedName>
</protein>
<sequence>MGMRARHFVKPTAAVLAMMPLLAGCNVSQSSSSTKASTTDYTIRMYAGGFTPIKPTKLNPDPPTALQTLAKQYEKIHPNIKIKFVTEPLALGTTYNDYAGWLTTQGDAGTAPDIVWDQWLQVNGGFVPKGFFTNLAPYLKQPDPYVSGNKHWGDLFNPVFQQELTNQDGSILAIDGDYVDAALVYNKSIFKKVGIKTLPTTFADLTSDLMKIKQAGFIPLAYDLSDQTGTSWWERMAATEFLQPDIAKFNVDHQTSTLSPLDYAVGIEWGYIQMTNPRYAEVWKLLKQFSNTWDSGSTQITNSPPAAGNSLVSSLQLVAQGKAAVAWAASSSIPWLNNSGFSKVYGVLPFPVITKATSSYSANLDVQAVVGGPNGNFQYFVPTQKANHTLTPDKLKWVINWLQFIATPQNSAKVVDQVGGTVPTMVGAKATNKDLLTLIPTKKVPLSVGSFNLDLGAQATDDLIRLVQAYITNQLSYDAFASQFDTKLQNAAAAWAAQNNVDLSKYKTK</sequence>
<dbReference type="EMBL" id="JBHUCX010000100">
    <property type="protein sequence ID" value="MFD1678058.1"/>
    <property type="molecule type" value="Genomic_DNA"/>
</dbReference>
<dbReference type="InterPro" id="IPR050490">
    <property type="entry name" value="Bact_solute-bd_prot1"/>
</dbReference>
<gene>
    <name evidence="2" type="ORF">ACFSB2_25660</name>
</gene>
<dbReference type="PANTHER" id="PTHR43649:SF12">
    <property type="entry name" value="DIACETYLCHITOBIOSE BINDING PROTEIN DASA"/>
    <property type="match status" value="1"/>
</dbReference>
<dbReference type="Proteomes" id="UP001597079">
    <property type="component" value="Unassembled WGS sequence"/>
</dbReference>
<keyword evidence="3" id="KW-1185">Reference proteome</keyword>
<accession>A0ABW4JPX4</accession>
<proteinExistence type="predicted"/>
<evidence type="ECO:0000313" key="2">
    <source>
        <dbReference type="EMBL" id="MFD1678058.1"/>
    </source>
</evidence>
<keyword evidence="1" id="KW-0732">Signal</keyword>
<comment type="caution">
    <text evidence="2">The sequence shown here is derived from an EMBL/GenBank/DDBJ whole genome shotgun (WGS) entry which is preliminary data.</text>
</comment>
<dbReference type="Gene3D" id="3.40.190.10">
    <property type="entry name" value="Periplasmic binding protein-like II"/>
    <property type="match status" value="1"/>
</dbReference>
<name>A0ABW4JPX4_9BACL</name>
<dbReference type="SUPFAM" id="SSF53850">
    <property type="entry name" value="Periplasmic binding protein-like II"/>
    <property type="match status" value="1"/>
</dbReference>
<evidence type="ECO:0000256" key="1">
    <source>
        <dbReference type="SAM" id="SignalP"/>
    </source>
</evidence>